<keyword evidence="1" id="KW-0732">Signal</keyword>
<evidence type="ECO:0000313" key="2">
    <source>
        <dbReference type="EMBL" id="SEO37768.1"/>
    </source>
</evidence>
<dbReference type="Proteomes" id="UP000183898">
    <property type="component" value="Unassembled WGS sequence"/>
</dbReference>
<gene>
    <name evidence="2" type="ORF">SAMN05216404_11938</name>
</gene>
<evidence type="ECO:0000313" key="3">
    <source>
        <dbReference type="Proteomes" id="UP000183898"/>
    </source>
</evidence>
<proteinExistence type="predicted"/>
<protein>
    <submittedName>
        <fullName evidence="2">Probable extracellular repeat, HAF family</fullName>
    </submittedName>
</protein>
<dbReference type="AlphaFoldDB" id="A0A1H8P803"/>
<sequence length="114" mass="11444">MKIICGFKIRGFILASAFSAGLCFGTSASAQVRSYLIDLNSKTATVIGTLGGTFTSAQGINDAGQVVGWSYTAGGAQHAFITGPDGAGVMDLSSLVDLPGGVILTEARGINNAG</sequence>
<name>A0A1H8P803_9PROT</name>
<dbReference type="RefSeq" id="WP_074749035.1">
    <property type="nucleotide sequence ID" value="NZ_FOCT01000019.1"/>
</dbReference>
<organism evidence="2 3">
    <name type="scientific">Nitrosospira multiformis</name>
    <dbReference type="NCBI Taxonomy" id="1231"/>
    <lineage>
        <taxon>Bacteria</taxon>
        <taxon>Pseudomonadati</taxon>
        <taxon>Pseudomonadota</taxon>
        <taxon>Betaproteobacteria</taxon>
        <taxon>Nitrosomonadales</taxon>
        <taxon>Nitrosomonadaceae</taxon>
        <taxon>Nitrosospira</taxon>
    </lineage>
</organism>
<dbReference type="EMBL" id="FOCT01000019">
    <property type="protein sequence ID" value="SEO37768.1"/>
    <property type="molecule type" value="Genomic_DNA"/>
</dbReference>
<evidence type="ECO:0000256" key="1">
    <source>
        <dbReference type="SAM" id="SignalP"/>
    </source>
</evidence>
<accession>A0A1H8P803</accession>
<feature type="chain" id="PRO_5010263885" evidence="1">
    <location>
        <begin position="31"/>
        <end position="114"/>
    </location>
</feature>
<dbReference type="NCBIfam" id="TIGR02913">
    <property type="entry name" value="HAF_rpt"/>
    <property type="match status" value="1"/>
</dbReference>
<feature type="signal peptide" evidence="1">
    <location>
        <begin position="1"/>
        <end position="30"/>
    </location>
</feature>
<reference evidence="2 3" key="1">
    <citation type="submission" date="2016-10" db="EMBL/GenBank/DDBJ databases">
        <authorList>
            <person name="de Groot N.N."/>
        </authorList>
    </citation>
    <scope>NUCLEOTIDE SEQUENCE [LARGE SCALE GENOMIC DNA]</scope>
    <source>
        <strain evidence="2 3">Nl18</strain>
    </source>
</reference>
<dbReference type="InterPro" id="IPR014262">
    <property type="entry name" value="HAF_rpt"/>
</dbReference>